<evidence type="ECO:0000313" key="4">
    <source>
        <dbReference type="Proteomes" id="UP000095463"/>
    </source>
</evidence>
<organism evidence="3 4">
    <name type="scientific">Devosia insulae DS-56</name>
    <dbReference type="NCBI Taxonomy" id="1116389"/>
    <lineage>
        <taxon>Bacteria</taxon>
        <taxon>Pseudomonadati</taxon>
        <taxon>Pseudomonadota</taxon>
        <taxon>Alphaproteobacteria</taxon>
        <taxon>Hyphomicrobiales</taxon>
        <taxon>Devosiaceae</taxon>
        <taxon>Devosia</taxon>
    </lineage>
</organism>
<keyword evidence="2" id="KW-0812">Transmembrane</keyword>
<evidence type="ECO:0000256" key="1">
    <source>
        <dbReference type="SAM" id="MobiDB-lite"/>
    </source>
</evidence>
<dbReference type="EMBL" id="LAJE02000226">
    <property type="protein sequence ID" value="OEO30167.1"/>
    <property type="molecule type" value="Genomic_DNA"/>
</dbReference>
<reference evidence="3 4" key="1">
    <citation type="journal article" date="2015" name="Genome Announc.">
        <title>Genome Assemblies of Three Soil-Associated Devosia species: D. insulae, D. limi, and D. soli.</title>
        <authorList>
            <person name="Hassan Y.I."/>
            <person name="Lepp D."/>
            <person name="Zhou T."/>
        </authorList>
    </citation>
    <scope>NUCLEOTIDE SEQUENCE [LARGE SCALE GENOMIC DNA]</scope>
    <source>
        <strain evidence="3 4">DS-56</strain>
    </source>
</reference>
<evidence type="ECO:0000256" key="2">
    <source>
        <dbReference type="SAM" id="Phobius"/>
    </source>
</evidence>
<accession>A0A1E5XNI7</accession>
<feature type="region of interest" description="Disordered" evidence="1">
    <location>
        <begin position="107"/>
        <end position="133"/>
    </location>
</feature>
<comment type="caution">
    <text evidence="3">The sequence shown here is derived from an EMBL/GenBank/DDBJ whole genome shotgun (WGS) entry which is preliminary data.</text>
</comment>
<keyword evidence="2" id="KW-0472">Membrane</keyword>
<feature type="transmembrane region" description="Helical" evidence="2">
    <location>
        <begin position="15"/>
        <end position="40"/>
    </location>
</feature>
<gene>
    <name evidence="3" type="ORF">VW23_022670</name>
</gene>
<proteinExistence type="predicted"/>
<evidence type="ECO:0000313" key="3">
    <source>
        <dbReference type="EMBL" id="OEO30167.1"/>
    </source>
</evidence>
<keyword evidence="4" id="KW-1185">Reference proteome</keyword>
<name>A0A1E5XNI7_9HYPH</name>
<protein>
    <submittedName>
        <fullName evidence="3">Uncharacterized protein</fullName>
    </submittedName>
</protein>
<dbReference type="Gene3D" id="1.20.5.320">
    <property type="entry name" value="6-Phosphogluconate Dehydrogenase, domain 3"/>
    <property type="match status" value="1"/>
</dbReference>
<dbReference type="AlphaFoldDB" id="A0A1E5XNI7"/>
<sequence>MSDISSHQPKGVERLVLRAGAILGALSAIVVIPFFAANFFRDIQDIQRLVQDQAVKIAELESRATTVGADGPPGRSLEMRSTTTHLQWRLVGDTGWSDLVALDELRGPPGQDGAAGVPGQAGTPGTAGRDGESISEDTIREIVRQQVGTLQGGRLSTPPAIPSSPTTKSIEVFQDDSFDTQRGTTIGVGDASSVTTPFYVDGKTHRLRPGQSVTVSDGCTLVYRGLVELPFGQRQKARVDVRCPI</sequence>
<keyword evidence="2" id="KW-1133">Transmembrane helix</keyword>
<dbReference type="Proteomes" id="UP000095463">
    <property type="component" value="Unassembled WGS sequence"/>
</dbReference>